<dbReference type="GO" id="GO:0005737">
    <property type="term" value="C:cytoplasm"/>
    <property type="evidence" value="ECO:0007669"/>
    <property type="project" value="TreeGrafter"/>
</dbReference>
<organism evidence="1 2">
    <name type="scientific">Sesamum indicum</name>
    <name type="common">Oriental sesame</name>
    <name type="synonym">Sesamum orientale</name>
    <dbReference type="NCBI Taxonomy" id="4182"/>
    <lineage>
        <taxon>Eukaryota</taxon>
        <taxon>Viridiplantae</taxon>
        <taxon>Streptophyta</taxon>
        <taxon>Embryophyta</taxon>
        <taxon>Tracheophyta</taxon>
        <taxon>Spermatophyta</taxon>
        <taxon>Magnoliopsida</taxon>
        <taxon>eudicotyledons</taxon>
        <taxon>Gunneridae</taxon>
        <taxon>Pentapetalae</taxon>
        <taxon>asterids</taxon>
        <taxon>lamiids</taxon>
        <taxon>Lamiales</taxon>
        <taxon>Pedaliaceae</taxon>
        <taxon>Sesamum</taxon>
    </lineage>
</organism>
<dbReference type="InterPro" id="IPR011989">
    <property type="entry name" value="ARM-like"/>
</dbReference>
<dbReference type="KEGG" id="sind:105179307"/>
<dbReference type="RefSeq" id="XP_011101215.1">
    <property type="nucleotide sequence ID" value="XM_011102913.1"/>
</dbReference>
<dbReference type="Proteomes" id="UP000504604">
    <property type="component" value="Unplaced"/>
</dbReference>
<protein>
    <submittedName>
        <fullName evidence="2">Pumilio homolog 21</fullName>
    </submittedName>
</protein>
<evidence type="ECO:0000313" key="2">
    <source>
        <dbReference type="RefSeq" id="XP_011101215.1"/>
    </source>
</evidence>
<dbReference type="Gene3D" id="1.25.10.10">
    <property type="entry name" value="Leucine-rich Repeat Variant"/>
    <property type="match status" value="1"/>
</dbReference>
<name>A0A6I9V0T6_SESIN</name>
<dbReference type="GeneID" id="105179307"/>
<dbReference type="GO" id="GO:0003729">
    <property type="term" value="F:mRNA binding"/>
    <property type="evidence" value="ECO:0007669"/>
    <property type="project" value="TreeGrafter"/>
</dbReference>
<reference evidence="2" key="1">
    <citation type="submission" date="2025-08" db="UniProtKB">
        <authorList>
            <consortium name="RefSeq"/>
        </authorList>
    </citation>
    <scope>IDENTIFICATION</scope>
</reference>
<keyword evidence="1" id="KW-1185">Reference proteome</keyword>
<evidence type="ECO:0000313" key="1">
    <source>
        <dbReference type="Proteomes" id="UP000504604"/>
    </source>
</evidence>
<sequence length="260" mass="29822">MRKYNTRIPSCRPNQGRRQRFPYARPDLDVNLLKEIIKGDDSEHKESLVSILEDSVFMLMLGRRLHCLYSMLIDACEGHQLDLLVGRVLSQGKYFLTAAFPKQGASSIIKLMMIYGLDRASSIIKLIKKVNKSLPHAMAMTRVLSTRFIDKMSHPTARDVILQCLLLFPRQPNEVLYEKVLLHFQNLAIHKVRCRSLIDCVALIRGDQRVRLINKIADVSDYLSYDPHGNYVVQNLLGPKNKGITKKITRFLQNQFMGLA</sequence>
<dbReference type="GO" id="GO:0010608">
    <property type="term" value="P:post-transcriptional regulation of gene expression"/>
    <property type="evidence" value="ECO:0007669"/>
    <property type="project" value="TreeGrafter"/>
</dbReference>
<accession>A0A6I9V0T6</accession>
<gene>
    <name evidence="2" type="primary">LOC105179307</name>
</gene>
<dbReference type="AlphaFoldDB" id="A0A6I9V0T6"/>
<dbReference type="PANTHER" id="PTHR12537:SF137">
    <property type="entry name" value="PUMILIO HOMOLOG 16-RELATED"/>
    <property type="match status" value="1"/>
</dbReference>
<dbReference type="InterPro" id="IPR016024">
    <property type="entry name" value="ARM-type_fold"/>
</dbReference>
<dbReference type="OrthoDB" id="668540at2759"/>
<dbReference type="PANTHER" id="PTHR12537">
    <property type="entry name" value="RNA BINDING PROTEIN PUMILIO-RELATED"/>
    <property type="match status" value="1"/>
</dbReference>
<dbReference type="InParanoid" id="A0A6I9V0T6"/>
<proteinExistence type="predicted"/>
<dbReference type="SUPFAM" id="SSF48371">
    <property type="entry name" value="ARM repeat"/>
    <property type="match status" value="1"/>
</dbReference>